<proteinExistence type="predicted"/>
<dbReference type="Proteomes" id="UP000198802">
    <property type="component" value="Unassembled WGS sequence"/>
</dbReference>
<accession>A0A0S4QSR0</accession>
<evidence type="ECO:0000313" key="2">
    <source>
        <dbReference type="Proteomes" id="UP000198802"/>
    </source>
</evidence>
<organism evidence="1 2">
    <name type="scientific">Parafrankia irregularis</name>
    <dbReference type="NCBI Taxonomy" id="795642"/>
    <lineage>
        <taxon>Bacteria</taxon>
        <taxon>Bacillati</taxon>
        <taxon>Actinomycetota</taxon>
        <taxon>Actinomycetes</taxon>
        <taxon>Frankiales</taxon>
        <taxon>Frankiaceae</taxon>
        <taxon>Parafrankia</taxon>
    </lineage>
</organism>
<protein>
    <submittedName>
        <fullName evidence="1">Uncharacterized protein</fullName>
    </submittedName>
</protein>
<dbReference type="EMBL" id="FAOZ01000020">
    <property type="protein sequence ID" value="CUU58573.1"/>
    <property type="molecule type" value="Genomic_DNA"/>
</dbReference>
<keyword evidence="2" id="KW-1185">Reference proteome</keyword>
<sequence length="68" mass="7044">MLTPTRAGALPGVALGWRTHPRMACGVVFGGAERPVMAERTAEVLGAMGFTLNRPDDELGAPLVISGP</sequence>
<dbReference type="AlphaFoldDB" id="A0A0S4QSR0"/>
<gene>
    <name evidence="1" type="ORF">Ga0074812_12071</name>
</gene>
<name>A0A0S4QSR0_9ACTN</name>
<reference evidence="2" key="1">
    <citation type="submission" date="2015-11" db="EMBL/GenBank/DDBJ databases">
        <authorList>
            <person name="Varghese N."/>
        </authorList>
    </citation>
    <scope>NUCLEOTIDE SEQUENCE [LARGE SCALE GENOMIC DNA]</scope>
    <source>
        <strain evidence="2">DSM 45899</strain>
    </source>
</reference>
<evidence type="ECO:0000313" key="1">
    <source>
        <dbReference type="EMBL" id="CUU58573.1"/>
    </source>
</evidence>